<dbReference type="PANTHER" id="PTHR12992:SF45">
    <property type="entry name" value="NUDIX HYDROLASE DOMAIN-CONTAINING PROTEIN"/>
    <property type="match status" value="1"/>
</dbReference>
<keyword evidence="2" id="KW-1185">Reference proteome</keyword>
<protein>
    <submittedName>
        <fullName evidence="1">Uncharacterized protein</fullName>
    </submittedName>
</protein>
<evidence type="ECO:0000313" key="1">
    <source>
        <dbReference type="EMBL" id="POW04783.1"/>
    </source>
</evidence>
<dbReference type="AlphaFoldDB" id="A0A2S4V5H0"/>
<dbReference type="Proteomes" id="UP000239156">
    <property type="component" value="Unassembled WGS sequence"/>
</dbReference>
<dbReference type="PROSITE" id="PS51462">
    <property type="entry name" value="NUDIX"/>
    <property type="match status" value="1"/>
</dbReference>
<accession>A0A2S4V5H0</accession>
<sequence>MALTTPKEFDSPYLTDNATPETKQALQNLSKLIDPQIDLKSLPSMGVAAVLVLLHLSPETGELAVTLTTRSKKLSSHPGDTALPGGRVDPTDPDVVFAALREANEEIDLPIEDLSQYGYLGTSHPFLSRNLLIVYPVLYIYLNSAETLFEKLKANEDEVSEIFHISLKDILDSLAAQNSPKLTHSSRDLKWIHGTPYRYHSFTNPDLLPTPLTGLTADIMISVVSLAYNMASEGWFSLIEAPDQKDWCTLIQWMVNGEAGSDGDLHSIVYKPTKLSVH</sequence>
<dbReference type="InterPro" id="IPR000086">
    <property type="entry name" value="NUDIX_hydrolase_dom"/>
</dbReference>
<dbReference type="VEuPathDB" id="FungiDB:PSTT_10145"/>
<proteinExistence type="predicted"/>
<dbReference type="VEuPathDB" id="FungiDB:PSHT_02292"/>
<reference evidence="1" key="1">
    <citation type="submission" date="2017-12" db="EMBL/GenBank/DDBJ databases">
        <title>Gene loss provides genomic basis for host adaptation in cereal stripe rust fungi.</title>
        <authorList>
            <person name="Xia C."/>
        </authorList>
    </citation>
    <scope>NUCLEOTIDE SEQUENCE [LARGE SCALE GENOMIC DNA]</scope>
    <source>
        <strain evidence="1">93-210</strain>
    </source>
</reference>
<dbReference type="Pfam" id="PF00293">
    <property type="entry name" value="NUDIX"/>
    <property type="match status" value="1"/>
</dbReference>
<dbReference type="OrthoDB" id="10260614at2759"/>
<dbReference type="GO" id="GO:0015938">
    <property type="term" value="P:coenzyme A catabolic process"/>
    <property type="evidence" value="ECO:0007669"/>
    <property type="project" value="TreeGrafter"/>
</dbReference>
<name>A0A2S4V5H0_9BASI</name>
<organism evidence="1 2">
    <name type="scientific">Puccinia striiformis</name>
    <dbReference type="NCBI Taxonomy" id="27350"/>
    <lineage>
        <taxon>Eukaryota</taxon>
        <taxon>Fungi</taxon>
        <taxon>Dikarya</taxon>
        <taxon>Basidiomycota</taxon>
        <taxon>Pucciniomycotina</taxon>
        <taxon>Pucciniomycetes</taxon>
        <taxon>Pucciniales</taxon>
        <taxon>Pucciniaceae</taxon>
        <taxon>Puccinia</taxon>
    </lineage>
</organism>
<dbReference type="GO" id="GO:0010945">
    <property type="term" value="F:coenzyme A diphosphatase activity"/>
    <property type="evidence" value="ECO:0007669"/>
    <property type="project" value="InterPro"/>
</dbReference>
<comment type="caution">
    <text evidence="1">The sequence shown here is derived from an EMBL/GenBank/DDBJ whole genome shotgun (WGS) entry which is preliminary data.</text>
</comment>
<dbReference type="InterPro" id="IPR015797">
    <property type="entry name" value="NUDIX_hydrolase-like_dom_sf"/>
</dbReference>
<dbReference type="Gene3D" id="3.90.79.10">
    <property type="entry name" value="Nucleoside Triphosphate Pyrophosphohydrolase"/>
    <property type="match status" value="1"/>
</dbReference>
<dbReference type="SUPFAM" id="SSF55811">
    <property type="entry name" value="Nudix"/>
    <property type="match status" value="1"/>
</dbReference>
<evidence type="ECO:0000313" key="2">
    <source>
        <dbReference type="Proteomes" id="UP000239156"/>
    </source>
</evidence>
<dbReference type="InterPro" id="IPR045121">
    <property type="entry name" value="CoAse"/>
</dbReference>
<dbReference type="PANTHER" id="PTHR12992">
    <property type="entry name" value="NUDIX HYDROLASE"/>
    <property type="match status" value="1"/>
</dbReference>
<dbReference type="EMBL" id="PKSL01000107">
    <property type="protein sequence ID" value="POW04783.1"/>
    <property type="molecule type" value="Genomic_DNA"/>
</dbReference>
<dbReference type="CDD" id="cd03426">
    <property type="entry name" value="NUDIX_CoAse_Nudt7"/>
    <property type="match status" value="1"/>
</dbReference>
<gene>
    <name evidence="1" type="ORF">PSTT_10145</name>
</gene>